<proteinExistence type="predicted"/>
<gene>
    <name evidence="2" type="ORF">PVK06_041257</name>
</gene>
<dbReference type="EMBL" id="JARKNE010000011">
    <property type="protein sequence ID" value="KAK5786619.1"/>
    <property type="molecule type" value="Genomic_DNA"/>
</dbReference>
<sequence>MMVMVEGGNNQFIAQKEGRESLGSNGMNNGSVGIEREGGNNQFIAQKEGRGSLSSNGMNNGNVGIKREGEIVLKKRPWTAAKDAALLDM</sequence>
<keyword evidence="3" id="KW-1185">Reference proteome</keyword>
<name>A0ABR0N7V1_GOSAR</name>
<feature type="region of interest" description="Disordered" evidence="1">
    <location>
        <begin position="18"/>
        <end position="37"/>
    </location>
</feature>
<evidence type="ECO:0000313" key="2">
    <source>
        <dbReference type="EMBL" id="KAK5786619.1"/>
    </source>
</evidence>
<reference evidence="2 3" key="1">
    <citation type="submission" date="2023-03" db="EMBL/GenBank/DDBJ databases">
        <title>WGS of Gossypium arboreum.</title>
        <authorList>
            <person name="Yu D."/>
        </authorList>
    </citation>
    <scope>NUCLEOTIDE SEQUENCE [LARGE SCALE GENOMIC DNA]</scope>
    <source>
        <tissue evidence="2">Leaf</tissue>
    </source>
</reference>
<dbReference type="Proteomes" id="UP001358586">
    <property type="component" value="Chromosome 11"/>
</dbReference>
<feature type="compositionally biased region" description="Polar residues" evidence="1">
    <location>
        <begin position="22"/>
        <end position="31"/>
    </location>
</feature>
<protein>
    <submittedName>
        <fullName evidence="2">Uncharacterized protein</fullName>
    </submittedName>
</protein>
<evidence type="ECO:0000313" key="3">
    <source>
        <dbReference type="Proteomes" id="UP001358586"/>
    </source>
</evidence>
<accession>A0ABR0N7V1</accession>
<evidence type="ECO:0000256" key="1">
    <source>
        <dbReference type="SAM" id="MobiDB-lite"/>
    </source>
</evidence>
<organism evidence="2 3">
    <name type="scientific">Gossypium arboreum</name>
    <name type="common">Tree cotton</name>
    <name type="synonym">Gossypium nanking</name>
    <dbReference type="NCBI Taxonomy" id="29729"/>
    <lineage>
        <taxon>Eukaryota</taxon>
        <taxon>Viridiplantae</taxon>
        <taxon>Streptophyta</taxon>
        <taxon>Embryophyta</taxon>
        <taxon>Tracheophyta</taxon>
        <taxon>Spermatophyta</taxon>
        <taxon>Magnoliopsida</taxon>
        <taxon>eudicotyledons</taxon>
        <taxon>Gunneridae</taxon>
        <taxon>Pentapetalae</taxon>
        <taxon>rosids</taxon>
        <taxon>malvids</taxon>
        <taxon>Malvales</taxon>
        <taxon>Malvaceae</taxon>
        <taxon>Malvoideae</taxon>
        <taxon>Gossypium</taxon>
    </lineage>
</organism>
<comment type="caution">
    <text evidence="2">The sequence shown here is derived from an EMBL/GenBank/DDBJ whole genome shotgun (WGS) entry which is preliminary data.</text>
</comment>